<evidence type="ECO:0000256" key="1">
    <source>
        <dbReference type="ARBA" id="ARBA00008467"/>
    </source>
</evidence>
<dbReference type="PANTHER" id="PTHR11712">
    <property type="entry name" value="POLYKETIDE SYNTHASE-RELATED"/>
    <property type="match status" value="1"/>
</dbReference>
<dbReference type="EMBL" id="PPFX01000010">
    <property type="protein sequence ID" value="PNU20637.1"/>
    <property type="molecule type" value="Genomic_DNA"/>
</dbReference>
<dbReference type="GO" id="GO:0003988">
    <property type="term" value="F:acetyl-CoA C-acyltransferase activity"/>
    <property type="evidence" value="ECO:0007669"/>
    <property type="project" value="UniProtKB-ARBA"/>
</dbReference>
<comment type="caution">
    <text evidence="5">The sequence shown here is derived from an EMBL/GenBank/DDBJ whole genome shotgun (WGS) entry which is preliminary data.</text>
</comment>
<reference evidence="5 6" key="1">
    <citation type="journal article" date="2018" name="Genome Announc.">
        <title>Genome Sequence of Geothermobacter sp. HR-1 Iron Reducer from the Loihi Seamount.</title>
        <authorList>
            <person name="Smith H."/>
            <person name="Abuyen K."/>
            <person name="Tremblay J."/>
            <person name="Savalia P."/>
            <person name="Perez-Rodriguez I."/>
            <person name="Emerson D."/>
            <person name="Tully B."/>
            <person name="Amend J."/>
        </authorList>
    </citation>
    <scope>NUCLEOTIDE SEQUENCE [LARGE SCALE GENOMIC DNA]</scope>
    <source>
        <strain evidence="5 6">HR-1</strain>
    </source>
</reference>
<dbReference type="PROSITE" id="PS52004">
    <property type="entry name" value="KS3_2"/>
    <property type="match status" value="1"/>
</dbReference>
<dbReference type="InterPro" id="IPR014030">
    <property type="entry name" value="Ketoacyl_synth_N"/>
</dbReference>
<organism evidence="5 6">
    <name type="scientific">Geothermobacter hydrogeniphilus</name>
    <dbReference type="NCBI Taxonomy" id="1969733"/>
    <lineage>
        <taxon>Bacteria</taxon>
        <taxon>Pseudomonadati</taxon>
        <taxon>Thermodesulfobacteriota</taxon>
        <taxon>Desulfuromonadia</taxon>
        <taxon>Desulfuromonadales</taxon>
        <taxon>Geothermobacteraceae</taxon>
        <taxon>Geothermobacter</taxon>
    </lineage>
</organism>
<dbReference type="InterPro" id="IPR020841">
    <property type="entry name" value="PKS_Beta-ketoAc_synthase_dom"/>
</dbReference>
<evidence type="ECO:0000313" key="5">
    <source>
        <dbReference type="EMBL" id="PNU20637.1"/>
    </source>
</evidence>
<dbReference type="SUPFAM" id="SSF53901">
    <property type="entry name" value="Thiolase-like"/>
    <property type="match status" value="2"/>
</dbReference>
<dbReference type="Pfam" id="PF02801">
    <property type="entry name" value="Ketoacyl-synt_C"/>
    <property type="match status" value="1"/>
</dbReference>
<evidence type="ECO:0000256" key="3">
    <source>
        <dbReference type="RuleBase" id="RU003694"/>
    </source>
</evidence>
<dbReference type="InterPro" id="IPR016039">
    <property type="entry name" value="Thiolase-like"/>
</dbReference>
<proteinExistence type="inferred from homology"/>
<dbReference type="InterPro" id="IPR000794">
    <property type="entry name" value="Beta-ketoacyl_synthase"/>
</dbReference>
<evidence type="ECO:0000313" key="6">
    <source>
        <dbReference type="Proteomes" id="UP000236340"/>
    </source>
</evidence>
<gene>
    <name evidence="5" type="ORF">C2E25_06220</name>
</gene>
<dbReference type="OrthoDB" id="9808669at2"/>
<dbReference type="AlphaFoldDB" id="A0A2K2HBJ8"/>
<evidence type="ECO:0000259" key="4">
    <source>
        <dbReference type="PROSITE" id="PS52004"/>
    </source>
</evidence>
<dbReference type="PANTHER" id="PTHR11712:SF336">
    <property type="entry name" value="3-OXOACYL-[ACYL-CARRIER-PROTEIN] SYNTHASE, MITOCHONDRIAL"/>
    <property type="match status" value="1"/>
</dbReference>
<dbReference type="RefSeq" id="WP_103114906.1">
    <property type="nucleotide sequence ID" value="NZ_PPFX01000010.1"/>
</dbReference>
<dbReference type="GO" id="GO:0006633">
    <property type="term" value="P:fatty acid biosynthetic process"/>
    <property type="evidence" value="ECO:0007669"/>
    <property type="project" value="TreeGrafter"/>
</dbReference>
<dbReference type="Gene3D" id="3.40.47.10">
    <property type="match status" value="2"/>
</dbReference>
<accession>A0A2K2HBJ8</accession>
<sequence length="373" mass="38654">MNRVAIVHAELRSPFGDREQTWRRLCNGETAMAEVSRFSVEPYPTRRAATIAGLDPAASGSRLDSLLQLLLDGLPSLPFGTELLLASIKGRIDLIRPGMAGDSTAMQRLEPQSLLEDLRDRLQLAQGENVHAACASSTIAIGQAGARIRSGQSAAVLVLAADLVSELVFSGFSALKGLSTRACRPFDQRRDGLLLGEGAAALLLMTPQRAAAAGLPVLAELVGWGSAGDAHHITAPARDGAGLLAAMEQALRLAGAQSEEICAINAHGTGTLYNDAMELTAFGRLFGDRSLPLNSLKGALGHSLGAAGAIEAVLGVAALQHGCLSPTWGCEQPEETALQLSTAAQEFGPGLLLSTNSGFGGINAALLLQGGEQ</sequence>
<feature type="domain" description="Ketosynthase family 3 (KS3)" evidence="4">
    <location>
        <begin position="1"/>
        <end position="370"/>
    </location>
</feature>
<comment type="similarity">
    <text evidence="1 3">Belongs to the thiolase-like superfamily. Beta-ketoacyl-ACP synthases family.</text>
</comment>
<name>A0A2K2HBJ8_9BACT</name>
<dbReference type="Pfam" id="PF00109">
    <property type="entry name" value="ketoacyl-synt"/>
    <property type="match status" value="1"/>
</dbReference>
<dbReference type="GO" id="GO:0004315">
    <property type="term" value="F:3-oxoacyl-[acyl-carrier-protein] synthase activity"/>
    <property type="evidence" value="ECO:0007669"/>
    <property type="project" value="TreeGrafter"/>
</dbReference>
<keyword evidence="2 3" id="KW-0808">Transferase</keyword>
<protein>
    <submittedName>
        <fullName evidence="5">Beta-ketoacyl synthase</fullName>
    </submittedName>
</protein>
<dbReference type="InterPro" id="IPR014031">
    <property type="entry name" value="Ketoacyl_synth_C"/>
</dbReference>
<dbReference type="SMART" id="SM00825">
    <property type="entry name" value="PKS_KS"/>
    <property type="match status" value="1"/>
</dbReference>
<dbReference type="Proteomes" id="UP000236340">
    <property type="component" value="Unassembled WGS sequence"/>
</dbReference>
<evidence type="ECO:0000256" key="2">
    <source>
        <dbReference type="ARBA" id="ARBA00022679"/>
    </source>
</evidence>